<organism evidence="2 3">
    <name type="scientific">Penicillium salamii</name>
    <dbReference type="NCBI Taxonomy" id="1612424"/>
    <lineage>
        <taxon>Eukaryota</taxon>
        <taxon>Fungi</taxon>
        <taxon>Dikarya</taxon>
        <taxon>Ascomycota</taxon>
        <taxon>Pezizomycotina</taxon>
        <taxon>Eurotiomycetes</taxon>
        <taxon>Eurotiomycetidae</taxon>
        <taxon>Eurotiales</taxon>
        <taxon>Aspergillaceae</taxon>
        <taxon>Penicillium</taxon>
    </lineage>
</organism>
<protein>
    <submittedName>
        <fullName evidence="2">Uncharacterized protein</fullName>
    </submittedName>
</protein>
<feature type="region of interest" description="Disordered" evidence="1">
    <location>
        <begin position="1"/>
        <end position="34"/>
    </location>
</feature>
<sequence length="78" mass="9025">MEHPTPPSPCDRPAKRQCWSSHDPENDSNLQSHHQQFANPVAIEFEASQHFVMVLFQLCNRAILKPTTLMGLDDSWFY</sequence>
<proteinExistence type="predicted"/>
<keyword evidence="3" id="KW-1185">Reference proteome</keyword>
<feature type="compositionally biased region" description="Pro residues" evidence="1">
    <location>
        <begin position="1"/>
        <end position="10"/>
    </location>
</feature>
<name>A0A9W4NNU1_9EURO</name>
<accession>A0A9W4NNU1</accession>
<dbReference type="OrthoDB" id="10265322at2759"/>
<evidence type="ECO:0000313" key="3">
    <source>
        <dbReference type="Proteomes" id="UP001152649"/>
    </source>
</evidence>
<comment type="caution">
    <text evidence="2">The sequence shown here is derived from an EMBL/GenBank/DDBJ whole genome shotgun (WGS) entry which is preliminary data.</text>
</comment>
<dbReference type="EMBL" id="CAJVPG010000297">
    <property type="protein sequence ID" value="CAG8388982.1"/>
    <property type="molecule type" value="Genomic_DNA"/>
</dbReference>
<reference evidence="2" key="1">
    <citation type="submission" date="2021-07" db="EMBL/GenBank/DDBJ databases">
        <authorList>
            <person name="Branca A.L. A."/>
        </authorList>
    </citation>
    <scope>NUCLEOTIDE SEQUENCE</scope>
</reference>
<dbReference type="AlphaFoldDB" id="A0A9W4NNU1"/>
<dbReference type="Proteomes" id="UP001152649">
    <property type="component" value="Unassembled WGS sequence"/>
</dbReference>
<evidence type="ECO:0000256" key="1">
    <source>
        <dbReference type="SAM" id="MobiDB-lite"/>
    </source>
</evidence>
<evidence type="ECO:0000313" key="2">
    <source>
        <dbReference type="EMBL" id="CAG8388982.1"/>
    </source>
</evidence>
<gene>
    <name evidence="2" type="ORF">PSALAMII_LOCUS6531</name>
</gene>